<keyword evidence="5" id="KW-1133">Transmembrane helix</keyword>
<evidence type="ECO:0000313" key="9">
    <source>
        <dbReference type="Proteomes" id="UP000812966"/>
    </source>
</evidence>
<dbReference type="Pfam" id="PF21314">
    <property type="entry name" value="TM_ErbB1"/>
    <property type="match status" value="1"/>
</dbReference>
<keyword evidence="9" id="KW-1185">Reference proteome</keyword>
<keyword evidence="2" id="KW-0547">Nucleotide-binding</keyword>
<proteinExistence type="predicted"/>
<feature type="compositionally biased region" description="Low complexity" evidence="4">
    <location>
        <begin position="778"/>
        <end position="797"/>
    </location>
</feature>
<evidence type="ECO:0000256" key="4">
    <source>
        <dbReference type="SAM" id="MobiDB-lite"/>
    </source>
</evidence>
<feature type="compositionally biased region" description="Polar residues" evidence="4">
    <location>
        <begin position="758"/>
        <end position="777"/>
    </location>
</feature>
<sequence>MVSTSVLVLFVSLLAFASAAPTLNYPIQDQLPLVARIDKAYSWSIYQDTFTTASGAINYTTSALPSWLSFDPISLAFYGSPGTNDNGEVAITVSATDGSVTQDSFKILVTSNDAPGVHRGFDSQIGNPALHNFNTATALPSNDGVLLHPYYSFSMGFQQSTFRPGYDAVNTNIFYSAYLRGTTELPSWLNFDNQTVTFSGVAPEEGTYVIVVTGSDYWGYGAVQNGFTIQVSTAFIDVPETAGVGNITTVAGTNVNYKLDLSAVNVNGERVTNAGDLDVSVNLEGMEWLTFDASTLSLSGTTPDKYINGTMDPLYIPVMIADEVNGTTANTTVYLPISIEPSLFNAISLPNATAQLGDAFSYDLKPYIRNASAISSLSLAVSPSSNYTEWIKLDDKTFELSGTPPNQSSTITRRRHDHRRRKLLKRADARAIVQISATDARTNLVSVANLNLDLAGLPTAAIPAPTSSESPSSSAKAKGSKGGLSTGAKIALGVVFGLLGVALLAALIFFCCCRRRKQKSEKKTLDKSRKSTESFAGMVKSPKADRNPFSVANFAMFGANPNTTLPRSESARLQNGEVPTFNSIYAHRPSADGPTVPVRAVVDGENEKPRQMDAMRGILQWDGAEKRKSIGSNQSVPPLEYPSPVPGEIIRNDSLLPPGAASDFTHSFGSTSESRASWESRETFQWSSAEGAHAPYRDANGRPLSSAPSVPRPRSDFTPRYPRNALAPGMNRPPSDTFSGHTFSEFHDHHGSEDHTPDSLTHTHTGTGDTSFATGSFSESHTGSGTISGSGSSPNGSYELATRAPAGFTAGPSALGRIIGESGHFAPVAEEDEGSDESAVLAVAERQSFDHQEAHRIARLMPSRERFTQSPTADMLSVASRTPSQEAIAENSDAFDDADEEGARERASTVYAPSDLTGLGYPAEAIVFGDRNSQALSIGQRSESMRFVPQPEESVLSPPLPQVGNLAHTMSPPTDRRPISTGSALTDGRYIAQTNETFNLHPHINPPPQVSLSAATWSAPAPSTYRIESADGNPLPSWLHWDGKELELWGIPALGDAGQVLNVKVIERIPKPKRKSYDSSQLIPGEATEREVGSCIIEVMDAMRSPDAFSLEGFSATAV</sequence>
<keyword evidence="6" id="KW-0732">Signal</keyword>
<feature type="chain" id="PRO_5035475311" description="Dystroglycan-type cadherin-like domain-containing protein" evidence="6">
    <location>
        <begin position="20"/>
        <end position="1119"/>
    </location>
</feature>
<dbReference type="InterPro" id="IPR049328">
    <property type="entry name" value="TM_ErbB1"/>
</dbReference>
<feature type="region of interest" description="Disordered" evidence="4">
    <location>
        <begin position="627"/>
        <end position="679"/>
    </location>
</feature>
<dbReference type="SMART" id="SM00736">
    <property type="entry name" value="CADG"/>
    <property type="match status" value="2"/>
</dbReference>
<evidence type="ECO:0000256" key="5">
    <source>
        <dbReference type="SAM" id="Phobius"/>
    </source>
</evidence>
<feature type="compositionally biased region" description="Basic and acidic residues" evidence="4">
    <location>
        <begin position="744"/>
        <end position="757"/>
    </location>
</feature>
<feature type="region of interest" description="Disordered" evidence="4">
    <location>
        <begin position="521"/>
        <end position="540"/>
    </location>
</feature>
<dbReference type="Pfam" id="PF05345">
    <property type="entry name" value="He_PIG"/>
    <property type="match status" value="2"/>
</dbReference>
<feature type="compositionally biased region" description="Basic and acidic residues" evidence="4">
    <location>
        <begin position="521"/>
        <end position="532"/>
    </location>
</feature>
<feature type="transmembrane region" description="Helical" evidence="5">
    <location>
        <begin position="490"/>
        <end position="513"/>
    </location>
</feature>
<dbReference type="SUPFAM" id="SSF49313">
    <property type="entry name" value="Cadherin-like"/>
    <property type="match status" value="4"/>
</dbReference>
<evidence type="ECO:0000256" key="3">
    <source>
        <dbReference type="ARBA" id="ARBA00022840"/>
    </source>
</evidence>
<dbReference type="InterPro" id="IPR013783">
    <property type="entry name" value="Ig-like_fold"/>
</dbReference>
<feature type="domain" description="Dystroglycan-type cadherin-like" evidence="7">
    <location>
        <begin position="22"/>
        <end position="115"/>
    </location>
</feature>
<feature type="domain" description="Dystroglycan-type cadherin-like" evidence="7">
    <location>
        <begin position="134"/>
        <end position="239"/>
    </location>
</feature>
<comment type="caution">
    <text evidence="8">The sequence shown here is derived from an EMBL/GenBank/DDBJ whole genome shotgun (WGS) entry which is preliminary data.</text>
</comment>
<dbReference type="InterPro" id="IPR006644">
    <property type="entry name" value="Cadg"/>
</dbReference>
<keyword evidence="5" id="KW-0812">Transmembrane</keyword>
<evidence type="ECO:0000259" key="7">
    <source>
        <dbReference type="SMART" id="SM00736"/>
    </source>
</evidence>
<dbReference type="GO" id="GO:0016020">
    <property type="term" value="C:membrane"/>
    <property type="evidence" value="ECO:0007669"/>
    <property type="project" value="InterPro"/>
</dbReference>
<reference evidence="8" key="1">
    <citation type="submission" date="2020-04" db="EMBL/GenBank/DDBJ databases">
        <title>Analysis of mating type loci in Filobasidium floriforme.</title>
        <authorList>
            <person name="Nowrousian M."/>
        </authorList>
    </citation>
    <scope>NUCLEOTIDE SEQUENCE</scope>
    <source>
        <strain evidence="8">CBS 6242</strain>
    </source>
</reference>
<evidence type="ECO:0000256" key="2">
    <source>
        <dbReference type="ARBA" id="ARBA00022741"/>
    </source>
</evidence>
<gene>
    <name evidence="8" type="ORF">FFLO_02170</name>
</gene>
<feature type="signal peptide" evidence="6">
    <location>
        <begin position="1"/>
        <end position="19"/>
    </location>
</feature>
<dbReference type="OrthoDB" id="414243at2759"/>
<dbReference type="AlphaFoldDB" id="A0A8K0JQ33"/>
<evidence type="ECO:0000256" key="6">
    <source>
        <dbReference type="SAM" id="SignalP"/>
    </source>
</evidence>
<dbReference type="GO" id="GO:0005509">
    <property type="term" value="F:calcium ion binding"/>
    <property type="evidence" value="ECO:0007669"/>
    <property type="project" value="InterPro"/>
</dbReference>
<feature type="region of interest" description="Disordered" evidence="4">
    <location>
        <begin position="692"/>
        <end position="798"/>
    </location>
</feature>
<evidence type="ECO:0000313" key="8">
    <source>
        <dbReference type="EMBL" id="KAG7562390.1"/>
    </source>
</evidence>
<keyword evidence="3" id="KW-0067">ATP-binding</keyword>
<feature type="compositionally biased region" description="Polar residues" evidence="4">
    <location>
        <begin position="664"/>
        <end position="675"/>
    </location>
</feature>
<dbReference type="InterPro" id="IPR015919">
    <property type="entry name" value="Cadherin-like_sf"/>
</dbReference>
<keyword evidence="1" id="KW-0597">Phosphoprotein</keyword>
<dbReference type="Proteomes" id="UP000812966">
    <property type="component" value="Unassembled WGS sequence"/>
</dbReference>
<dbReference type="PANTHER" id="PTHR21559">
    <property type="entry name" value="DYSTROGLYCAN-RELATED"/>
    <property type="match status" value="1"/>
</dbReference>
<keyword evidence="5" id="KW-0472">Membrane</keyword>
<evidence type="ECO:0000256" key="1">
    <source>
        <dbReference type="ARBA" id="ARBA00022553"/>
    </source>
</evidence>
<accession>A0A8K0JQ33</accession>
<protein>
    <recommendedName>
        <fullName evidence="7">Dystroglycan-type cadherin-like domain-containing protein</fullName>
    </recommendedName>
</protein>
<organism evidence="8 9">
    <name type="scientific">Filobasidium floriforme</name>
    <dbReference type="NCBI Taxonomy" id="5210"/>
    <lineage>
        <taxon>Eukaryota</taxon>
        <taxon>Fungi</taxon>
        <taxon>Dikarya</taxon>
        <taxon>Basidiomycota</taxon>
        <taxon>Agaricomycotina</taxon>
        <taxon>Tremellomycetes</taxon>
        <taxon>Filobasidiales</taxon>
        <taxon>Filobasidiaceae</taxon>
        <taxon>Filobasidium</taxon>
    </lineage>
</organism>
<dbReference type="GO" id="GO:0005524">
    <property type="term" value="F:ATP binding"/>
    <property type="evidence" value="ECO:0007669"/>
    <property type="project" value="UniProtKB-KW"/>
</dbReference>
<dbReference type="EMBL" id="JABELV010000033">
    <property type="protein sequence ID" value="KAG7562390.1"/>
    <property type="molecule type" value="Genomic_DNA"/>
</dbReference>
<name>A0A8K0JQ33_9TREE</name>
<dbReference type="Gene3D" id="2.60.40.10">
    <property type="entry name" value="Immunoglobulins"/>
    <property type="match status" value="4"/>
</dbReference>
<dbReference type="PANTHER" id="PTHR21559:SF21">
    <property type="entry name" value="DYSTROGLYCAN 1"/>
    <property type="match status" value="1"/>
</dbReference>